<proteinExistence type="predicted"/>
<accession>A0A026VZK1</accession>
<dbReference type="EMBL" id="KK107536">
    <property type="protein sequence ID" value="EZA49177.1"/>
    <property type="molecule type" value="Genomic_DNA"/>
</dbReference>
<reference evidence="1 2" key="1">
    <citation type="journal article" date="2014" name="Curr. Biol.">
        <title>The genome of the clonal raider ant Cerapachys biroi.</title>
        <authorList>
            <person name="Oxley P.R."/>
            <person name="Ji L."/>
            <person name="Fetter-Pruneda I."/>
            <person name="McKenzie S.K."/>
            <person name="Li C."/>
            <person name="Hu H."/>
            <person name="Zhang G."/>
            <person name="Kronauer D.J."/>
        </authorList>
    </citation>
    <scope>NUCLEOTIDE SEQUENCE [LARGE SCALE GENOMIC DNA]</scope>
</reference>
<keyword evidence="2" id="KW-1185">Reference proteome</keyword>
<sequence length="126" mass="13950">MEEALCKPPVQSSCRSVRARIFPPPRPSLLSWLSFVSFFSRGLKKDLAAREGEVESATRGIPEFHELRRRVENVGASIILVGIERREFIVVVGLVEHAAVAGVRSARKARRGNYTAPGRPIELDNG</sequence>
<gene>
    <name evidence="1" type="ORF">X777_12586</name>
</gene>
<evidence type="ECO:0000313" key="2">
    <source>
        <dbReference type="Proteomes" id="UP000053097"/>
    </source>
</evidence>
<dbReference type="AlphaFoldDB" id="A0A026VZK1"/>
<organism evidence="1 2">
    <name type="scientific">Ooceraea biroi</name>
    <name type="common">Clonal raider ant</name>
    <name type="synonym">Cerapachys biroi</name>
    <dbReference type="NCBI Taxonomy" id="2015173"/>
    <lineage>
        <taxon>Eukaryota</taxon>
        <taxon>Metazoa</taxon>
        <taxon>Ecdysozoa</taxon>
        <taxon>Arthropoda</taxon>
        <taxon>Hexapoda</taxon>
        <taxon>Insecta</taxon>
        <taxon>Pterygota</taxon>
        <taxon>Neoptera</taxon>
        <taxon>Endopterygota</taxon>
        <taxon>Hymenoptera</taxon>
        <taxon>Apocrita</taxon>
        <taxon>Aculeata</taxon>
        <taxon>Formicoidea</taxon>
        <taxon>Formicidae</taxon>
        <taxon>Dorylinae</taxon>
        <taxon>Ooceraea</taxon>
    </lineage>
</organism>
<protein>
    <submittedName>
        <fullName evidence="1">Uncharacterized protein</fullName>
    </submittedName>
</protein>
<name>A0A026VZK1_OOCBI</name>
<dbReference type="Proteomes" id="UP000053097">
    <property type="component" value="Unassembled WGS sequence"/>
</dbReference>
<evidence type="ECO:0000313" key="1">
    <source>
        <dbReference type="EMBL" id="EZA49177.1"/>
    </source>
</evidence>